<gene>
    <name evidence="13" type="ORF">FNF27_02165</name>
</gene>
<keyword evidence="9" id="KW-0411">Iron-sulfur</keyword>
<dbReference type="PANTHER" id="PTHR11472:SF41">
    <property type="entry name" value="ATP-DEPENDENT DNA HELICASE DDX11-RELATED"/>
    <property type="match status" value="1"/>
</dbReference>
<evidence type="ECO:0000256" key="1">
    <source>
        <dbReference type="ARBA" id="ARBA00001966"/>
    </source>
</evidence>
<feature type="compositionally biased region" description="Low complexity" evidence="11">
    <location>
        <begin position="76"/>
        <end position="94"/>
    </location>
</feature>
<proteinExistence type="inferred from homology"/>
<dbReference type="Gene3D" id="3.40.50.300">
    <property type="entry name" value="P-loop containing nucleotide triphosphate hydrolases"/>
    <property type="match status" value="3"/>
</dbReference>
<feature type="compositionally biased region" description="Low complexity" evidence="11">
    <location>
        <begin position="752"/>
        <end position="768"/>
    </location>
</feature>
<feature type="region of interest" description="Disordered" evidence="11">
    <location>
        <begin position="586"/>
        <end position="608"/>
    </location>
</feature>
<dbReference type="InterPro" id="IPR014013">
    <property type="entry name" value="Helic_SF1/SF2_ATP-bd_DinG/Rad3"/>
</dbReference>
<keyword evidence="6" id="KW-0347">Helicase</keyword>
<dbReference type="Pfam" id="PF13307">
    <property type="entry name" value="Helicase_C_2"/>
    <property type="match status" value="1"/>
</dbReference>
<dbReference type="GO" id="GO:0005634">
    <property type="term" value="C:nucleus"/>
    <property type="evidence" value="ECO:0007669"/>
    <property type="project" value="TreeGrafter"/>
</dbReference>
<keyword evidence="4" id="KW-0547">Nucleotide-binding</keyword>
<dbReference type="AlphaFoldDB" id="A0A5A8EFZ2"/>
<evidence type="ECO:0000256" key="10">
    <source>
        <dbReference type="ARBA" id="ARBA00023235"/>
    </source>
</evidence>
<evidence type="ECO:0000256" key="2">
    <source>
        <dbReference type="ARBA" id="ARBA00008435"/>
    </source>
</evidence>
<dbReference type="GO" id="GO:0005524">
    <property type="term" value="F:ATP binding"/>
    <property type="evidence" value="ECO:0007669"/>
    <property type="project" value="UniProtKB-KW"/>
</dbReference>
<feature type="region of interest" description="Disordered" evidence="11">
    <location>
        <begin position="67"/>
        <end position="146"/>
    </location>
</feature>
<evidence type="ECO:0000256" key="3">
    <source>
        <dbReference type="ARBA" id="ARBA00022723"/>
    </source>
</evidence>
<feature type="compositionally biased region" description="Low complexity" evidence="11">
    <location>
        <begin position="216"/>
        <end position="233"/>
    </location>
</feature>
<dbReference type="SMART" id="SM00488">
    <property type="entry name" value="DEXDc2"/>
    <property type="match status" value="1"/>
</dbReference>
<evidence type="ECO:0000256" key="7">
    <source>
        <dbReference type="ARBA" id="ARBA00022840"/>
    </source>
</evidence>
<dbReference type="Pfam" id="PF06733">
    <property type="entry name" value="DEAD_2"/>
    <property type="match status" value="1"/>
</dbReference>
<dbReference type="GO" id="GO:0003677">
    <property type="term" value="F:DNA binding"/>
    <property type="evidence" value="ECO:0007669"/>
    <property type="project" value="InterPro"/>
</dbReference>
<evidence type="ECO:0000256" key="6">
    <source>
        <dbReference type="ARBA" id="ARBA00022806"/>
    </source>
</evidence>
<dbReference type="InterPro" id="IPR006555">
    <property type="entry name" value="ATP-dep_Helicase_C"/>
</dbReference>
<evidence type="ECO:0000256" key="9">
    <source>
        <dbReference type="ARBA" id="ARBA00023014"/>
    </source>
</evidence>
<accession>A0A5A8EFZ2</accession>
<dbReference type="GO" id="GO:0016818">
    <property type="term" value="F:hydrolase activity, acting on acid anhydrides, in phosphorus-containing anhydrides"/>
    <property type="evidence" value="ECO:0007669"/>
    <property type="project" value="InterPro"/>
</dbReference>
<keyword evidence="5" id="KW-0378">Hydrolase</keyword>
<dbReference type="OrthoDB" id="267079at2759"/>
<dbReference type="GO" id="GO:0051536">
    <property type="term" value="F:iron-sulfur cluster binding"/>
    <property type="evidence" value="ECO:0007669"/>
    <property type="project" value="UniProtKB-KW"/>
</dbReference>
<dbReference type="GO" id="GO:0034085">
    <property type="term" value="P:establishment of sister chromatid cohesion"/>
    <property type="evidence" value="ECO:0007669"/>
    <property type="project" value="TreeGrafter"/>
</dbReference>
<dbReference type="SUPFAM" id="SSF52540">
    <property type="entry name" value="P-loop containing nucleoside triphosphate hydrolases"/>
    <property type="match status" value="1"/>
</dbReference>
<evidence type="ECO:0000256" key="8">
    <source>
        <dbReference type="ARBA" id="ARBA00023004"/>
    </source>
</evidence>
<dbReference type="GO" id="GO:0006139">
    <property type="term" value="P:nucleobase-containing compound metabolic process"/>
    <property type="evidence" value="ECO:0007669"/>
    <property type="project" value="InterPro"/>
</dbReference>
<sequence>MAEPEGGFPFPFEPYDVQRQLMRAMWEAIESRKVGVFESPTGTGKTLSIICSALHWLKSHESDDSSYGWSDIPGFADELQAPEPDPAEAAQPARADAHDADAGDAPEPGVPSATGRGLSSPTRRWLARSKRPRAASPTPCAPASKLPAPAWLQEAGRSAQADRLVAAQRACRTARDLARARLAVVDDDARRGWPEDEDGAGMAGGRGRQMGGSRAGGARSRQPHAGRSAIGAPAGGSAAVAATSTAAAAAAATDGVVGEEEEDEEEALLLDAGDDAGGGSGSGGGGGGGDGAVGEASRLAALLRAERDGAARGGAAGGVDALPAAGLRPAGAWVRQLVFASRTHSQVTQFLGELGRTSVGEAVRAVHVGGRQQLCVNDAVRALGTDSAMADRCLQLRDRARRGTRAAKGGASGCSGAGCPFAGAEAVDRLGERLLAARGGVDVEEAAALGRRHGACPYYAVRKALPLADVVALPYTSLLSESARGAVGIGLRGAVVVVDEAHNLAAAAGQANGAVLTGLTLLHACRQAEEYLRRYRSRLRGRNVIQCSRLVALLRALLGVAQRASARQPLCERAARRAVAAAREREAARAEGSDDVGGAGAASTGQGGAPVATVVRSAEVPSASGRWMLFPSELWAAGRADHLNLHDLSAWADAAGLSRKLRGFVDVAAAAAAASAEAAAAAAASGADGRAASDGAGAAPRMGAASAMQSVCGFLQACLQGDEDGRILVTVDVAAVTKAVAAARAAAAARAPAPVPSGGSAAGAAGKASARRHRPSATPWDRAPAAALAAVSIKFSLVAPAAAVRPLFAEPRAVVLAGGTMPPLEEMRQQLFPSLPPARITSFACGHVVGGEALCGAVMPAGPAGRRLDLSMRGRGGPGGSLAMADLGEALLRIARFAPAGMAVFLPSYAVEDSLLGPRGVWTASGLAERLGKVKRVFREPRGAEDLDAVLRDYGEAAAKGAVMFAVMGGKLSEGLNFSDGLARTVVVAGLPYANAADPELQERMARADARHGAGAGRRLYESQCMQAVNQAIGRAVRHKGDWAATVLADARFGTDRVRSRLPDWLQPHVRPHDSFAACEAALRAFFAAHGHSALRHCSRG</sequence>
<comment type="caution">
    <text evidence="13">The sequence shown here is derived from an EMBL/GenBank/DDBJ whole genome shotgun (WGS) entry which is preliminary data.</text>
</comment>
<dbReference type="InterPro" id="IPR010614">
    <property type="entry name" value="RAD3-like_helicase_DEAD"/>
</dbReference>
<reference evidence="13 14" key="1">
    <citation type="submission" date="2019-07" db="EMBL/GenBank/DDBJ databases">
        <title>Genomes of Cafeteria roenbergensis.</title>
        <authorList>
            <person name="Fischer M.G."/>
            <person name="Hackl T."/>
            <person name="Roman M."/>
        </authorList>
    </citation>
    <scope>NUCLEOTIDE SEQUENCE [LARGE SCALE GENOMIC DNA]</scope>
    <source>
        <strain evidence="13 14">E4-10P</strain>
    </source>
</reference>
<organism evidence="13 14">
    <name type="scientific">Cafeteria roenbergensis</name>
    <name type="common">Marine flagellate</name>
    <dbReference type="NCBI Taxonomy" id="33653"/>
    <lineage>
        <taxon>Eukaryota</taxon>
        <taxon>Sar</taxon>
        <taxon>Stramenopiles</taxon>
        <taxon>Bigyra</taxon>
        <taxon>Opalozoa</taxon>
        <taxon>Bicosoecida</taxon>
        <taxon>Cafeteriaceae</taxon>
        <taxon>Cafeteria</taxon>
    </lineage>
</organism>
<feature type="compositionally biased region" description="Gly residues" evidence="11">
    <location>
        <begin position="275"/>
        <end position="291"/>
    </location>
</feature>
<evidence type="ECO:0000313" key="14">
    <source>
        <dbReference type="Proteomes" id="UP000322899"/>
    </source>
</evidence>
<keyword evidence="10" id="KW-0413">Isomerase</keyword>
<dbReference type="InterPro" id="IPR027417">
    <property type="entry name" value="P-loop_NTPase"/>
</dbReference>
<dbReference type="SMART" id="SM00491">
    <property type="entry name" value="HELICc2"/>
    <property type="match status" value="1"/>
</dbReference>
<dbReference type="Proteomes" id="UP000322899">
    <property type="component" value="Unassembled WGS sequence"/>
</dbReference>
<dbReference type="InterPro" id="IPR006554">
    <property type="entry name" value="Helicase-like_DEXD_c2"/>
</dbReference>
<dbReference type="GO" id="GO:0046872">
    <property type="term" value="F:metal ion binding"/>
    <property type="evidence" value="ECO:0007669"/>
    <property type="project" value="UniProtKB-KW"/>
</dbReference>
<feature type="region of interest" description="Disordered" evidence="11">
    <location>
        <begin position="191"/>
        <end position="233"/>
    </location>
</feature>
<evidence type="ECO:0000313" key="13">
    <source>
        <dbReference type="EMBL" id="KAA0176469.1"/>
    </source>
</evidence>
<evidence type="ECO:0000256" key="11">
    <source>
        <dbReference type="SAM" id="MobiDB-lite"/>
    </source>
</evidence>
<keyword evidence="3" id="KW-0479">Metal-binding</keyword>
<dbReference type="PANTHER" id="PTHR11472">
    <property type="entry name" value="DNA REPAIR DEAD HELICASE RAD3/XP-D SUBFAMILY MEMBER"/>
    <property type="match status" value="1"/>
</dbReference>
<keyword evidence="7" id="KW-0067">ATP-binding</keyword>
<dbReference type="EMBL" id="VLTO01000008">
    <property type="protein sequence ID" value="KAA0176469.1"/>
    <property type="molecule type" value="Genomic_DNA"/>
</dbReference>
<keyword evidence="8" id="KW-0408">Iron</keyword>
<dbReference type="InterPro" id="IPR045028">
    <property type="entry name" value="DinG/Rad3-like"/>
</dbReference>
<feature type="region of interest" description="Disordered" evidence="11">
    <location>
        <begin position="271"/>
        <end position="291"/>
    </location>
</feature>
<feature type="region of interest" description="Disordered" evidence="11">
    <location>
        <begin position="752"/>
        <end position="781"/>
    </location>
</feature>
<feature type="compositionally biased region" description="Gly residues" evidence="11">
    <location>
        <begin position="595"/>
        <end position="608"/>
    </location>
</feature>
<feature type="domain" description="Helicase ATP-binding" evidence="12">
    <location>
        <begin position="4"/>
        <end position="551"/>
    </location>
</feature>
<evidence type="ECO:0000256" key="5">
    <source>
        <dbReference type="ARBA" id="ARBA00022801"/>
    </source>
</evidence>
<comment type="similarity">
    <text evidence="2">Belongs to the DEAD box helicase family. DEAH subfamily. DDX11/CHL1 sub-subfamily.</text>
</comment>
<feature type="compositionally biased region" description="Gly residues" evidence="11">
    <location>
        <begin position="201"/>
        <end position="215"/>
    </location>
</feature>
<comment type="cofactor">
    <cofactor evidence="1">
        <name>[4Fe-4S] cluster</name>
        <dbReference type="ChEBI" id="CHEBI:49883"/>
    </cofactor>
</comment>
<evidence type="ECO:0000256" key="4">
    <source>
        <dbReference type="ARBA" id="ARBA00022741"/>
    </source>
</evidence>
<evidence type="ECO:0000259" key="12">
    <source>
        <dbReference type="PROSITE" id="PS51193"/>
    </source>
</evidence>
<dbReference type="GO" id="GO:0003678">
    <property type="term" value="F:DNA helicase activity"/>
    <property type="evidence" value="ECO:0007669"/>
    <property type="project" value="InterPro"/>
</dbReference>
<dbReference type="PROSITE" id="PS51193">
    <property type="entry name" value="HELICASE_ATP_BIND_2"/>
    <property type="match status" value="1"/>
</dbReference>
<name>A0A5A8EFZ2_CAFRO</name>
<protein>
    <recommendedName>
        <fullName evidence="12">Helicase ATP-binding domain-containing protein</fullName>
    </recommendedName>
</protein>